<feature type="domain" description="AB hydrolase-1" evidence="2">
    <location>
        <begin position="31"/>
        <end position="141"/>
    </location>
</feature>
<dbReference type="SUPFAM" id="SSF53474">
    <property type="entry name" value="alpha/beta-Hydrolases"/>
    <property type="match status" value="1"/>
</dbReference>
<sequence>MFPDESRTTFARSDDHRRIAYAEYGDPDGIPVVFFHGTPGSRLSGRLLHPAAAERGVRVLAVDRPGYGRSPPWDDRSFLDAGAFLAPVLDDVGVRDAHLVAFSGGSPHALAAAIAAPDRVAGVDVIAGATPPAVSEETPRTQRLLGTLAARTPIALRGLLRGQAWLAARLDPSVVVSQYTADGGADVIPDAVAEGVRADFLEAFARSRRGAVAEFAMLAADWGIPVSEIGTDVRLRHGEADTNVPIGDVRRFVSRIPTASLRVLEGDDHLGSLLSSAPDVFADVAARSSRDPDAEDHDGSDARRR</sequence>
<organism evidence="3 4">
    <name type="scientific">Halopenitus salinus</name>
    <dbReference type="NCBI Taxonomy" id="1198295"/>
    <lineage>
        <taxon>Archaea</taxon>
        <taxon>Methanobacteriati</taxon>
        <taxon>Methanobacteriota</taxon>
        <taxon>Stenosarchaea group</taxon>
        <taxon>Halobacteria</taxon>
        <taxon>Halobacteriales</taxon>
        <taxon>Haloferacaceae</taxon>
        <taxon>Halopenitus</taxon>
    </lineage>
</organism>
<dbReference type="InterPro" id="IPR029058">
    <property type="entry name" value="AB_hydrolase_fold"/>
</dbReference>
<dbReference type="Pfam" id="PF00561">
    <property type="entry name" value="Abhydrolase_1"/>
    <property type="match status" value="1"/>
</dbReference>
<evidence type="ECO:0000256" key="1">
    <source>
        <dbReference type="SAM" id="MobiDB-lite"/>
    </source>
</evidence>
<comment type="caution">
    <text evidence="3">The sequence shown here is derived from an EMBL/GenBank/DDBJ whole genome shotgun (WGS) entry which is preliminary data.</text>
</comment>
<dbReference type="AlphaFoldDB" id="A0ABD5UUU0"/>
<dbReference type="PANTHER" id="PTHR43433:SF10">
    <property type="entry name" value="AB HYDROLASE-1 DOMAIN-CONTAINING PROTEIN"/>
    <property type="match status" value="1"/>
</dbReference>
<dbReference type="InterPro" id="IPR050471">
    <property type="entry name" value="AB_hydrolase"/>
</dbReference>
<evidence type="ECO:0000259" key="2">
    <source>
        <dbReference type="Pfam" id="PF00561"/>
    </source>
</evidence>
<keyword evidence="4" id="KW-1185">Reference proteome</keyword>
<evidence type="ECO:0000313" key="4">
    <source>
        <dbReference type="Proteomes" id="UP001596296"/>
    </source>
</evidence>
<protein>
    <submittedName>
        <fullName evidence="3">Alpha/beta fold hydrolase</fullName>
    </submittedName>
</protein>
<dbReference type="InterPro" id="IPR000073">
    <property type="entry name" value="AB_hydrolase_1"/>
</dbReference>
<accession>A0ABD5UUU0</accession>
<dbReference type="GO" id="GO:0016787">
    <property type="term" value="F:hydrolase activity"/>
    <property type="evidence" value="ECO:0007669"/>
    <property type="project" value="UniProtKB-KW"/>
</dbReference>
<dbReference type="RefSeq" id="WP_379744651.1">
    <property type="nucleotide sequence ID" value="NZ_JBHSVN010000001.1"/>
</dbReference>
<feature type="compositionally biased region" description="Basic and acidic residues" evidence="1">
    <location>
        <begin position="288"/>
        <end position="305"/>
    </location>
</feature>
<reference evidence="3 4" key="1">
    <citation type="journal article" date="2019" name="Int. J. Syst. Evol. Microbiol.">
        <title>The Global Catalogue of Microorganisms (GCM) 10K type strain sequencing project: providing services to taxonomists for standard genome sequencing and annotation.</title>
        <authorList>
            <consortium name="The Broad Institute Genomics Platform"/>
            <consortium name="The Broad Institute Genome Sequencing Center for Infectious Disease"/>
            <person name="Wu L."/>
            <person name="Ma J."/>
        </authorList>
    </citation>
    <scope>NUCLEOTIDE SEQUENCE [LARGE SCALE GENOMIC DNA]</scope>
    <source>
        <strain evidence="3 4">SKJ47</strain>
    </source>
</reference>
<keyword evidence="3" id="KW-0378">Hydrolase</keyword>
<dbReference type="Proteomes" id="UP001596296">
    <property type="component" value="Unassembled WGS sequence"/>
</dbReference>
<feature type="region of interest" description="Disordered" evidence="1">
    <location>
        <begin position="285"/>
        <end position="305"/>
    </location>
</feature>
<name>A0ABD5UUU0_9EURY</name>
<dbReference type="EMBL" id="JBHSXL010000009">
    <property type="protein sequence ID" value="MFC6893267.1"/>
    <property type="molecule type" value="Genomic_DNA"/>
</dbReference>
<proteinExistence type="predicted"/>
<gene>
    <name evidence="3" type="ORF">ACFQE9_11730</name>
</gene>
<evidence type="ECO:0000313" key="3">
    <source>
        <dbReference type="EMBL" id="MFC6893267.1"/>
    </source>
</evidence>
<dbReference type="Gene3D" id="3.40.50.1820">
    <property type="entry name" value="alpha/beta hydrolase"/>
    <property type="match status" value="1"/>
</dbReference>
<dbReference type="PANTHER" id="PTHR43433">
    <property type="entry name" value="HYDROLASE, ALPHA/BETA FOLD FAMILY PROTEIN"/>
    <property type="match status" value="1"/>
</dbReference>